<dbReference type="PROSITE" id="PS51635">
    <property type="entry name" value="PNPLA"/>
    <property type="match status" value="1"/>
</dbReference>
<organism evidence="6 7">
    <name type="scientific">Ceratobasidium theobromae</name>
    <dbReference type="NCBI Taxonomy" id="1582974"/>
    <lineage>
        <taxon>Eukaryota</taxon>
        <taxon>Fungi</taxon>
        <taxon>Dikarya</taxon>
        <taxon>Basidiomycota</taxon>
        <taxon>Agaricomycotina</taxon>
        <taxon>Agaricomycetes</taxon>
        <taxon>Cantharellales</taxon>
        <taxon>Ceratobasidiaceae</taxon>
        <taxon>Ceratobasidium</taxon>
    </lineage>
</organism>
<protein>
    <submittedName>
        <fullName evidence="6">Patatin-like phospholipase</fullName>
    </submittedName>
</protein>
<accession>A0A5N5R1A2</accession>
<dbReference type="EMBL" id="SSOP01000001">
    <property type="protein sequence ID" value="KAB5596516.1"/>
    <property type="molecule type" value="Genomic_DNA"/>
</dbReference>
<feature type="active site" description="Nucleophile" evidence="4">
    <location>
        <position position="66"/>
    </location>
</feature>
<comment type="caution">
    <text evidence="6">The sequence shown here is derived from an EMBL/GenBank/DDBJ whole genome shotgun (WGS) entry which is preliminary data.</text>
</comment>
<keyword evidence="3 4" id="KW-0443">Lipid metabolism</keyword>
<feature type="domain" description="PNPLA" evidence="5">
    <location>
        <begin position="20"/>
        <end position="221"/>
    </location>
</feature>
<dbReference type="PANTHER" id="PTHR24185">
    <property type="entry name" value="CALCIUM-INDEPENDENT PHOSPHOLIPASE A2-GAMMA"/>
    <property type="match status" value="1"/>
</dbReference>
<dbReference type="Proteomes" id="UP000383932">
    <property type="component" value="Unassembled WGS sequence"/>
</dbReference>
<feature type="short sequence motif" description="GXSXG" evidence="4">
    <location>
        <begin position="64"/>
        <end position="68"/>
    </location>
</feature>
<gene>
    <name evidence="6" type="ORF">CTheo_153</name>
</gene>
<keyword evidence="1 4" id="KW-0378">Hydrolase</keyword>
<dbReference type="Gene3D" id="3.40.1090.10">
    <property type="entry name" value="Cytosolic phospholipase A2 catalytic domain"/>
    <property type="match status" value="1"/>
</dbReference>
<comment type="caution">
    <text evidence="4">Lacks conserved residue(s) required for the propagation of feature annotation.</text>
</comment>
<dbReference type="GO" id="GO:0019369">
    <property type="term" value="P:arachidonate metabolic process"/>
    <property type="evidence" value="ECO:0007669"/>
    <property type="project" value="TreeGrafter"/>
</dbReference>
<dbReference type="OrthoDB" id="630895at2759"/>
<keyword evidence="2 4" id="KW-0442">Lipid degradation</keyword>
<reference evidence="6 7" key="1">
    <citation type="journal article" date="2019" name="Fungal Biol. Biotechnol.">
        <title>Draft genome sequence of fastidious pathogen Ceratobasidium theobromae, which causes vascular-streak dieback in Theobroma cacao.</title>
        <authorList>
            <person name="Ali S.S."/>
            <person name="Asman A."/>
            <person name="Shao J."/>
            <person name="Firmansyah A.P."/>
            <person name="Susilo A.W."/>
            <person name="Rosmana A."/>
            <person name="McMahon P."/>
            <person name="Junaid M."/>
            <person name="Guest D."/>
            <person name="Kheng T.Y."/>
            <person name="Meinhardt L.W."/>
            <person name="Bailey B.A."/>
        </authorList>
    </citation>
    <scope>NUCLEOTIDE SEQUENCE [LARGE SCALE GENOMIC DNA]</scope>
    <source>
        <strain evidence="6 7">CT2</strain>
    </source>
</reference>
<evidence type="ECO:0000259" key="5">
    <source>
        <dbReference type="PROSITE" id="PS51635"/>
    </source>
</evidence>
<dbReference type="GO" id="GO:0046486">
    <property type="term" value="P:glycerolipid metabolic process"/>
    <property type="evidence" value="ECO:0007669"/>
    <property type="project" value="UniProtKB-ARBA"/>
</dbReference>
<feature type="active site" description="Proton acceptor" evidence="4">
    <location>
        <position position="208"/>
    </location>
</feature>
<dbReference type="AlphaFoldDB" id="A0A5N5R1A2"/>
<dbReference type="GO" id="GO:0016020">
    <property type="term" value="C:membrane"/>
    <property type="evidence" value="ECO:0007669"/>
    <property type="project" value="TreeGrafter"/>
</dbReference>
<evidence type="ECO:0000313" key="7">
    <source>
        <dbReference type="Proteomes" id="UP000383932"/>
    </source>
</evidence>
<evidence type="ECO:0000256" key="3">
    <source>
        <dbReference type="ARBA" id="ARBA00023098"/>
    </source>
</evidence>
<feature type="short sequence motif" description="GXGXXG" evidence="4">
    <location>
        <begin position="24"/>
        <end position="29"/>
    </location>
</feature>
<sequence length="353" mass="38882">MSSTSGLSLSAQPNHGLRLLAFDGGGIRGLSSLLILKEIFARIQQQEGLEELPLPWKYFDMIAGTSTGGLIAIMLGRLRMSIDEAISCYVRLAERIFSETKHSWQDGRFKATRLESVIKEIIHNHTESKDGETRMADARPDGCKVFVCAMSAENMTASIPTHFRTYQAFQNQSPNCKIWEAARATSAAPTFFKRIEIEDLGLSLSYVDAGIGCNNPTARILAEAKQVFPESHISCLLSIGTGQANTIAIPKPGFSQNLIPFDVIKALQRIATDCERTAQDMAARFEKFPGVYYRFNVDQGLQGIGLGAWEKLNEVGAHTYAYMRMHENNQRASIVAGALRARKLTVATATVSQ</sequence>
<dbReference type="Pfam" id="PF01734">
    <property type="entry name" value="Patatin"/>
    <property type="match status" value="1"/>
</dbReference>
<dbReference type="SUPFAM" id="SSF52151">
    <property type="entry name" value="FabD/lysophospholipase-like"/>
    <property type="match status" value="1"/>
</dbReference>
<proteinExistence type="predicted"/>
<dbReference type="CDD" id="cd07216">
    <property type="entry name" value="Pat17_PNPLA8_PNPLA9_like3"/>
    <property type="match status" value="1"/>
</dbReference>
<name>A0A5N5R1A2_9AGAM</name>
<dbReference type="InterPro" id="IPR002641">
    <property type="entry name" value="PNPLA_dom"/>
</dbReference>
<dbReference type="PANTHER" id="PTHR24185:SF1">
    <property type="entry name" value="CALCIUM-INDEPENDENT PHOSPHOLIPASE A2-GAMMA"/>
    <property type="match status" value="1"/>
</dbReference>
<evidence type="ECO:0000256" key="4">
    <source>
        <dbReference type="PROSITE-ProRule" id="PRU01161"/>
    </source>
</evidence>
<evidence type="ECO:0000256" key="2">
    <source>
        <dbReference type="ARBA" id="ARBA00022963"/>
    </source>
</evidence>
<dbReference type="GO" id="GO:0047499">
    <property type="term" value="F:calcium-independent phospholipase A2 activity"/>
    <property type="evidence" value="ECO:0007669"/>
    <property type="project" value="TreeGrafter"/>
</dbReference>
<evidence type="ECO:0000256" key="1">
    <source>
        <dbReference type="ARBA" id="ARBA00022801"/>
    </source>
</evidence>
<evidence type="ECO:0000313" key="6">
    <source>
        <dbReference type="EMBL" id="KAB5596516.1"/>
    </source>
</evidence>
<dbReference type="InterPro" id="IPR016035">
    <property type="entry name" value="Acyl_Trfase/lysoPLipase"/>
</dbReference>
<dbReference type="GO" id="GO:0016042">
    <property type="term" value="P:lipid catabolic process"/>
    <property type="evidence" value="ECO:0007669"/>
    <property type="project" value="UniProtKB-UniRule"/>
</dbReference>
<keyword evidence="7" id="KW-1185">Reference proteome</keyword>